<dbReference type="GO" id="GO:0004577">
    <property type="term" value="F:N-acetylglucosaminyldiphosphodolichol N-acetylglucosaminyltransferase activity"/>
    <property type="evidence" value="ECO:0007669"/>
    <property type="project" value="UniProtKB-EC"/>
</dbReference>
<protein>
    <recommendedName>
        <fullName evidence="3 7">UDP-N-acetylglucosamine transferase subunit ALG13</fullName>
        <ecNumber evidence="2 7">2.4.1.141</ecNumber>
    </recommendedName>
    <alternativeName>
        <fullName evidence="5 7">Asparagine-linked glycosylation protein 13</fullName>
    </alternativeName>
</protein>
<feature type="region of interest" description="Disordered" evidence="8">
    <location>
        <begin position="228"/>
        <end position="260"/>
    </location>
</feature>
<proteinExistence type="inferred from homology"/>
<accession>A0A9P1MB76</accession>
<feature type="compositionally biased region" description="Basic and acidic residues" evidence="8">
    <location>
        <begin position="251"/>
        <end position="260"/>
    </location>
</feature>
<dbReference type="GO" id="GO:0006488">
    <property type="term" value="P:dolichol-linked oligosaccharide biosynthetic process"/>
    <property type="evidence" value="ECO:0007669"/>
    <property type="project" value="TreeGrafter"/>
</dbReference>
<feature type="domain" description="Glycosyl transferase family 28 C-terminal" evidence="9">
    <location>
        <begin position="46"/>
        <end position="178"/>
    </location>
</feature>
<gene>
    <name evidence="7" type="primary">ALG13</name>
    <name evidence="10" type="ORF">PPNO1_LOCUS4800</name>
</gene>
<comment type="caution">
    <text evidence="10">The sequence shown here is derived from an EMBL/GenBank/DDBJ whole genome shotgun (WGS) entry which is preliminary data.</text>
</comment>
<feature type="compositionally biased region" description="Polar residues" evidence="8">
    <location>
        <begin position="22"/>
        <end position="31"/>
    </location>
</feature>
<evidence type="ECO:0000259" key="9">
    <source>
        <dbReference type="Pfam" id="PF04101"/>
    </source>
</evidence>
<organism evidence="10 11">
    <name type="scientific">Parascedosporium putredinis</name>
    <dbReference type="NCBI Taxonomy" id="1442378"/>
    <lineage>
        <taxon>Eukaryota</taxon>
        <taxon>Fungi</taxon>
        <taxon>Dikarya</taxon>
        <taxon>Ascomycota</taxon>
        <taxon>Pezizomycotina</taxon>
        <taxon>Sordariomycetes</taxon>
        <taxon>Hypocreomycetidae</taxon>
        <taxon>Microascales</taxon>
        <taxon>Microascaceae</taxon>
        <taxon>Parascedosporium</taxon>
    </lineage>
</organism>
<dbReference type="GO" id="GO:0043541">
    <property type="term" value="C:UDP-N-acetylglucosamine transferase complex"/>
    <property type="evidence" value="ECO:0007669"/>
    <property type="project" value="TreeGrafter"/>
</dbReference>
<dbReference type="InterPro" id="IPR007235">
    <property type="entry name" value="Glyco_trans_28_C"/>
</dbReference>
<dbReference type="Pfam" id="PF04101">
    <property type="entry name" value="Glyco_tran_28_C"/>
    <property type="match status" value="1"/>
</dbReference>
<dbReference type="OrthoDB" id="20273at2759"/>
<dbReference type="SUPFAM" id="SSF53756">
    <property type="entry name" value="UDP-Glycosyltransferase/glycogen phosphorylase"/>
    <property type="match status" value="1"/>
</dbReference>
<comment type="subunit">
    <text evidence="1 7">Heterodimer with ALG14 to form a functional enzyme.</text>
</comment>
<dbReference type="EMBL" id="CALLCH030000012">
    <property type="protein sequence ID" value="CAI4215080.1"/>
    <property type="molecule type" value="Genomic_DNA"/>
</dbReference>
<comment type="function">
    <text evidence="4 7">Involved in protein N-glycosylation. Essential for the second step of the dolichol-linked oligosaccharide pathway.</text>
</comment>
<keyword evidence="7" id="KW-0808">Transferase</keyword>
<evidence type="ECO:0000313" key="11">
    <source>
        <dbReference type="Proteomes" id="UP000838763"/>
    </source>
</evidence>
<evidence type="ECO:0000256" key="4">
    <source>
        <dbReference type="ARBA" id="ARBA00024804"/>
    </source>
</evidence>
<keyword evidence="7" id="KW-0256">Endoplasmic reticulum</keyword>
<feature type="region of interest" description="Disordered" evidence="8">
    <location>
        <begin position="1"/>
        <end position="34"/>
    </location>
</feature>
<name>A0A9P1MB76_9PEZI</name>
<dbReference type="EC" id="2.4.1.141" evidence="2 7"/>
<evidence type="ECO:0000256" key="8">
    <source>
        <dbReference type="SAM" id="MobiDB-lite"/>
    </source>
</evidence>
<evidence type="ECO:0000256" key="7">
    <source>
        <dbReference type="RuleBase" id="RU362128"/>
    </source>
</evidence>
<dbReference type="AlphaFoldDB" id="A0A9P1MB76"/>
<evidence type="ECO:0000256" key="6">
    <source>
        <dbReference type="ARBA" id="ARBA00048184"/>
    </source>
</evidence>
<sequence>MWVKLQRITGTSSDRKAKDGSPTGNPPSVSSLDLPVLPAPDKDRYCLVSVGATTTFRPLVEKVLDPAFLSALLRARYTRLTIQCGPDAEHFQRATAQFAHPVLRIDVLDYVNDLTQLMRLCHAAGGPSPRDDGVLISHAGTGTVLDAMLTNIPIVIVPNPTLQDNHQVELAEELEKASYAIHGSLDRRRPPLQRPEAFPSHTVNVDPSQQDDPANFWDYVDVVLPKPPRGRDVAASSSAGRLVPSLDESERDTYGRLVEG</sequence>
<keyword evidence="7" id="KW-0328">Glycosyltransferase</keyword>
<dbReference type="PANTHER" id="PTHR47043:SF1">
    <property type="entry name" value="UDP-N-ACETYLGLUCOSAMINE TRANSFERASE SUBUNIT ALG13"/>
    <property type="match status" value="1"/>
</dbReference>
<evidence type="ECO:0000256" key="5">
    <source>
        <dbReference type="ARBA" id="ARBA00032061"/>
    </source>
</evidence>
<comment type="catalytic activity">
    <reaction evidence="6">
        <text>an N-acetyl-alpha-D-glucosaminyl-diphospho-di-trans,poly-cis-dolichol + UDP-N-acetyl-alpha-D-glucosamine = an N,N'-diacetylchitobiosyl-diphospho-di-trans,poly-cis-dolichol + UDP + H(+)</text>
        <dbReference type="Rhea" id="RHEA:23380"/>
        <dbReference type="Rhea" id="RHEA-COMP:19507"/>
        <dbReference type="Rhea" id="RHEA-COMP:19510"/>
        <dbReference type="ChEBI" id="CHEBI:15378"/>
        <dbReference type="ChEBI" id="CHEBI:57269"/>
        <dbReference type="ChEBI" id="CHEBI:57705"/>
        <dbReference type="ChEBI" id="CHEBI:58223"/>
        <dbReference type="ChEBI" id="CHEBI:58427"/>
        <dbReference type="EC" id="2.4.1.141"/>
    </reaction>
</comment>
<evidence type="ECO:0000256" key="2">
    <source>
        <dbReference type="ARBA" id="ARBA00012614"/>
    </source>
</evidence>
<evidence type="ECO:0000256" key="3">
    <source>
        <dbReference type="ARBA" id="ARBA00017468"/>
    </source>
</evidence>
<evidence type="ECO:0000256" key="1">
    <source>
        <dbReference type="ARBA" id="ARBA00011198"/>
    </source>
</evidence>
<evidence type="ECO:0000313" key="10">
    <source>
        <dbReference type="EMBL" id="CAI4215080.1"/>
    </source>
</evidence>
<dbReference type="PANTHER" id="PTHR47043">
    <property type="entry name" value="UDP-N-ACETYLGLUCOSAMINE TRANSFERASE SUBUNIT ALG13"/>
    <property type="match status" value="1"/>
</dbReference>
<dbReference type="InterPro" id="IPR052474">
    <property type="entry name" value="UDP-GlcNAc_transferase"/>
</dbReference>
<dbReference type="Gene3D" id="3.40.50.2000">
    <property type="entry name" value="Glycogen Phosphorylase B"/>
    <property type="match status" value="1"/>
</dbReference>
<reference evidence="10" key="1">
    <citation type="submission" date="2022-11" db="EMBL/GenBank/DDBJ databases">
        <authorList>
            <person name="Scott C."/>
            <person name="Bruce N."/>
        </authorList>
    </citation>
    <scope>NUCLEOTIDE SEQUENCE</scope>
</reference>
<keyword evidence="11" id="KW-1185">Reference proteome</keyword>
<comment type="subcellular location">
    <subcellularLocation>
        <location evidence="7">Endoplasmic reticulum</location>
    </subcellularLocation>
</comment>
<dbReference type="Proteomes" id="UP000838763">
    <property type="component" value="Unassembled WGS sequence"/>
</dbReference>
<comment type="similarity">
    <text evidence="7">Belongs to the glycosyltransferase 28 family.</text>
</comment>